<reference evidence="1 2" key="1">
    <citation type="submission" date="2012-02" db="EMBL/GenBank/DDBJ databases">
        <title>The Genome Sequence of Bacteroides fragilis CL05T12C13.</title>
        <authorList>
            <consortium name="The Broad Institute Genome Sequencing Platform"/>
            <person name="Earl A."/>
            <person name="Ward D."/>
            <person name="Feldgarden M."/>
            <person name="Gevers D."/>
            <person name="Zitomersky N.L."/>
            <person name="Coyne M.J."/>
            <person name="Comstock L.E."/>
            <person name="Young S.K."/>
            <person name="Zeng Q."/>
            <person name="Gargeya S."/>
            <person name="Fitzgerald M."/>
            <person name="Haas B."/>
            <person name="Abouelleil A."/>
            <person name="Alvarado L."/>
            <person name="Arachchi H.M."/>
            <person name="Berlin A."/>
            <person name="Chapman S.B."/>
            <person name="Gearin G."/>
            <person name="Goldberg J."/>
            <person name="Griggs A."/>
            <person name="Gujja S."/>
            <person name="Hansen M."/>
            <person name="Heiman D."/>
            <person name="Howarth C."/>
            <person name="Larimer J."/>
            <person name="Lui A."/>
            <person name="MacDonald P.J.P."/>
            <person name="McCowen C."/>
            <person name="Montmayeur A."/>
            <person name="Murphy C."/>
            <person name="Neiman D."/>
            <person name="Pearson M."/>
            <person name="Priest M."/>
            <person name="Roberts A."/>
            <person name="Saif S."/>
            <person name="Shea T."/>
            <person name="Sisk P."/>
            <person name="Stolte C."/>
            <person name="Sykes S."/>
            <person name="Wortman J."/>
            <person name="Nusbaum C."/>
            <person name="Birren B."/>
        </authorList>
    </citation>
    <scope>NUCLEOTIDE SEQUENCE [LARGE SCALE GENOMIC DNA]</scope>
    <source>
        <strain evidence="1 2">CL05T12C13</strain>
    </source>
</reference>
<dbReference type="Proteomes" id="UP000003917">
    <property type="component" value="Unassembled WGS sequence"/>
</dbReference>
<evidence type="ECO:0000313" key="1">
    <source>
        <dbReference type="EMBL" id="EIY95896.1"/>
    </source>
</evidence>
<dbReference type="EMBL" id="AGXP01000028">
    <property type="protein sequence ID" value="EIY95896.1"/>
    <property type="molecule type" value="Genomic_DNA"/>
</dbReference>
<sequence length="68" mass="7821">MGVHVLVLLPCYKKYSTVDIYNKKICIIVALNCPYGGNIIPSLRILVEVLIKKDKFSYHCLKYIKVYA</sequence>
<organism evidence="1 2">
    <name type="scientific">Bacteroides fragilis CL05T12C13</name>
    <dbReference type="NCBI Taxonomy" id="997881"/>
    <lineage>
        <taxon>Bacteria</taxon>
        <taxon>Pseudomonadati</taxon>
        <taxon>Bacteroidota</taxon>
        <taxon>Bacteroidia</taxon>
        <taxon>Bacteroidales</taxon>
        <taxon>Bacteroidaceae</taxon>
        <taxon>Bacteroides</taxon>
    </lineage>
</organism>
<evidence type="ECO:0000313" key="2">
    <source>
        <dbReference type="Proteomes" id="UP000003917"/>
    </source>
</evidence>
<dbReference type="AlphaFoldDB" id="I9VJR1"/>
<comment type="caution">
    <text evidence="1">The sequence shown here is derived from an EMBL/GenBank/DDBJ whole genome shotgun (WGS) entry which is preliminary data.</text>
</comment>
<accession>I9VJR1</accession>
<dbReference type="HOGENOM" id="CLU_2785186_0_0_10"/>
<protein>
    <submittedName>
        <fullName evidence="1">Uncharacterized protein</fullName>
    </submittedName>
</protein>
<gene>
    <name evidence="1" type="ORF">HMPREF1080_02868</name>
</gene>
<dbReference type="PATRIC" id="fig|997881.3.peg.3031"/>
<name>I9VJR1_BACFG</name>
<proteinExistence type="predicted"/>